<dbReference type="EMBL" id="MKIM01000027">
    <property type="protein sequence ID" value="OLP44348.1"/>
    <property type="molecule type" value="Genomic_DNA"/>
</dbReference>
<evidence type="ECO:0000313" key="5">
    <source>
        <dbReference type="Proteomes" id="UP000186894"/>
    </source>
</evidence>
<proteinExistence type="predicted"/>
<evidence type="ECO:0000313" key="4">
    <source>
        <dbReference type="EMBL" id="OLP44348.1"/>
    </source>
</evidence>
<comment type="caution">
    <text evidence="4">The sequence shown here is derived from an EMBL/GenBank/DDBJ whole genome shotgun (WGS) entry which is preliminary data.</text>
</comment>
<sequence>MFEVLDRVPEADEAELSKALIAYNVEMLGASHRQPLYIPLKNAQGVVEGGLVGATARGWLHVDILFVPDALRGQGLAAKLLLAAEDEARKRGCKGALIDTANPVARRIYARQGYDICGTLEDYGDGHSITWMKKML</sequence>
<keyword evidence="1" id="KW-0808">Transferase</keyword>
<dbReference type="PROSITE" id="PS51186">
    <property type="entry name" value="GNAT"/>
    <property type="match status" value="1"/>
</dbReference>
<accession>A0A1Q8ZQS4</accession>
<dbReference type="STRING" id="1867956.BJF95_07330"/>
<dbReference type="InterPro" id="IPR000182">
    <property type="entry name" value="GNAT_dom"/>
</dbReference>
<organism evidence="4 5">
    <name type="scientific">Rhizobium oryziradicis</name>
    <dbReference type="NCBI Taxonomy" id="1867956"/>
    <lineage>
        <taxon>Bacteria</taxon>
        <taxon>Pseudomonadati</taxon>
        <taxon>Pseudomonadota</taxon>
        <taxon>Alphaproteobacteria</taxon>
        <taxon>Hyphomicrobiales</taxon>
        <taxon>Rhizobiaceae</taxon>
        <taxon>Rhizobium/Agrobacterium group</taxon>
        <taxon>Rhizobium</taxon>
    </lineage>
</organism>
<dbReference type="AlphaFoldDB" id="A0A1Q8ZQS4"/>
<dbReference type="GO" id="GO:0016747">
    <property type="term" value="F:acyltransferase activity, transferring groups other than amino-acyl groups"/>
    <property type="evidence" value="ECO:0007669"/>
    <property type="project" value="InterPro"/>
</dbReference>
<gene>
    <name evidence="4" type="ORF">BJF95_07330</name>
</gene>
<dbReference type="Pfam" id="PF13673">
    <property type="entry name" value="Acetyltransf_10"/>
    <property type="match status" value="1"/>
</dbReference>
<name>A0A1Q8ZQS4_9HYPH</name>
<evidence type="ECO:0000259" key="3">
    <source>
        <dbReference type="PROSITE" id="PS51186"/>
    </source>
</evidence>
<evidence type="ECO:0000256" key="1">
    <source>
        <dbReference type="ARBA" id="ARBA00022679"/>
    </source>
</evidence>
<dbReference type="Proteomes" id="UP000186894">
    <property type="component" value="Unassembled WGS sequence"/>
</dbReference>
<dbReference type="PANTHER" id="PTHR43420">
    <property type="entry name" value="ACETYLTRANSFERASE"/>
    <property type="match status" value="1"/>
</dbReference>
<dbReference type="Gene3D" id="3.40.630.30">
    <property type="match status" value="1"/>
</dbReference>
<dbReference type="RefSeq" id="WP_075639856.1">
    <property type="nucleotide sequence ID" value="NZ_MKIM01000027.1"/>
</dbReference>
<dbReference type="SUPFAM" id="SSF55729">
    <property type="entry name" value="Acyl-CoA N-acyltransferases (Nat)"/>
    <property type="match status" value="1"/>
</dbReference>
<feature type="domain" description="N-acetyltransferase" evidence="3">
    <location>
        <begin position="1"/>
        <end position="136"/>
    </location>
</feature>
<protein>
    <recommendedName>
        <fullName evidence="3">N-acetyltransferase domain-containing protein</fullName>
    </recommendedName>
</protein>
<evidence type="ECO:0000256" key="2">
    <source>
        <dbReference type="ARBA" id="ARBA00023315"/>
    </source>
</evidence>
<keyword evidence="2" id="KW-0012">Acyltransferase</keyword>
<dbReference type="OrthoDB" id="9787920at2"/>
<dbReference type="PANTHER" id="PTHR43420:SF52">
    <property type="entry name" value="N-ACETYLTRANSFERASE YODP"/>
    <property type="match status" value="1"/>
</dbReference>
<dbReference type="InterPro" id="IPR016181">
    <property type="entry name" value="Acyl_CoA_acyltransferase"/>
</dbReference>
<dbReference type="InterPro" id="IPR050680">
    <property type="entry name" value="YpeA/RimI_acetyltransf"/>
</dbReference>
<keyword evidence="5" id="KW-1185">Reference proteome</keyword>
<reference evidence="4 5" key="1">
    <citation type="submission" date="2016-09" db="EMBL/GenBank/DDBJ databases">
        <title>Rhizobium oryziradicis sp. nov., isolated from the root of rice.</title>
        <authorList>
            <person name="Zhao J."/>
            <person name="Zhang X."/>
        </authorList>
    </citation>
    <scope>NUCLEOTIDE SEQUENCE [LARGE SCALE GENOMIC DNA]</scope>
    <source>
        <strain evidence="4 5">N19</strain>
    </source>
</reference>